<proteinExistence type="predicted"/>
<feature type="domain" description="Virulence factor membrane-bound polymerase C-terminal" evidence="7">
    <location>
        <begin position="391"/>
        <end position="571"/>
    </location>
</feature>
<reference evidence="9 10" key="1">
    <citation type="submission" date="2019-07" db="EMBL/GenBank/DDBJ databases">
        <title>Whole genome shotgun sequence of Vibrio superstes NBRC 103154.</title>
        <authorList>
            <person name="Hosoyama A."/>
            <person name="Uohara A."/>
            <person name="Ohji S."/>
            <person name="Ichikawa N."/>
        </authorList>
    </citation>
    <scope>NUCLEOTIDE SEQUENCE [LARGE SCALE GENOMIC DNA]</scope>
    <source>
        <strain evidence="9 10">NBRC 103154</strain>
    </source>
</reference>
<evidence type="ECO:0000259" key="7">
    <source>
        <dbReference type="Pfam" id="PF11846"/>
    </source>
</evidence>
<keyword evidence="3 5" id="KW-1133">Transmembrane helix</keyword>
<dbReference type="GO" id="GO:0016874">
    <property type="term" value="F:ligase activity"/>
    <property type="evidence" value="ECO:0007669"/>
    <property type="project" value="UniProtKB-KW"/>
</dbReference>
<dbReference type="AlphaFoldDB" id="A0A511QUD8"/>
<feature type="transmembrane region" description="Helical" evidence="5">
    <location>
        <begin position="407"/>
        <end position="424"/>
    </location>
</feature>
<feature type="transmembrane region" description="Helical" evidence="5">
    <location>
        <begin position="178"/>
        <end position="200"/>
    </location>
</feature>
<feature type="transmembrane region" description="Helical" evidence="5">
    <location>
        <begin position="105"/>
        <end position="125"/>
    </location>
</feature>
<evidence type="ECO:0000259" key="6">
    <source>
        <dbReference type="Pfam" id="PF04932"/>
    </source>
</evidence>
<comment type="subcellular location">
    <subcellularLocation>
        <location evidence="1">Membrane</location>
        <topology evidence="1">Multi-pass membrane protein</topology>
    </subcellularLocation>
</comment>
<evidence type="ECO:0000256" key="1">
    <source>
        <dbReference type="ARBA" id="ARBA00004141"/>
    </source>
</evidence>
<dbReference type="InterPro" id="IPR031726">
    <property type="entry name" value="PglL_A"/>
</dbReference>
<evidence type="ECO:0000256" key="5">
    <source>
        <dbReference type="SAM" id="Phobius"/>
    </source>
</evidence>
<feature type="transmembrane region" description="Helical" evidence="5">
    <location>
        <begin position="384"/>
        <end position="401"/>
    </location>
</feature>
<dbReference type="InterPro" id="IPR021797">
    <property type="entry name" value="Wzy_C_2"/>
</dbReference>
<feature type="domain" description="Protein glycosylation ligase" evidence="8">
    <location>
        <begin position="174"/>
        <end position="199"/>
    </location>
</feature>
<evidence type="ECO:0000256" key="3">
    <source>
        <dbReference type="ARBA" id="ARBA00022989"/>
    </source>
</evidence>
<sequence>MATLLTTGTQLEVKAPKVPFNRRFLLFIGITFLIATHFFSPNPGGAGLALSFNPPVWGFLSIALGIAIYQMASNRVIKYSKMTVVLFISCLLMTLPIVLPNASVAIALPRLTGLWAGFVLFLSFQQFRFSNEEKQRLLWFILFSVAIEAVFGWVQYTLLSEGNPFGYNTVNNRPYGIFQQPNVMASFLATGLALSGYLLARQPHDKYLSWRQKIVFLYAIPLLTIPLLVVLASRTGWLGAVIATAMVTPYLYRFALKSRAIIWSACLVTGLAIGVGMTFIGDNQSLVGDKADLESPRAYTFPQGLDMMIERPLSGYGYGNFESAYMLYTARQHQLNPDYPAGLPSMDHPHNELLIWGIEGGMIPLVGIFLAMGFVLYRLYMARQGTRIGILSLFIPIVLHTQLEYPFYHSAIHWVSFIVLLYWVDQRTARYRQFNFGKLSKVGLRLVSLLLPILTGVYMLSALHTNQVLTDFERSKPKNPDVLDRVTNPIAWKDRYEWDIYSTLLNIGIATNEKAHIQAYVDWSLPFIQDKPRPALYKNLILAYQALDQQQMASAIRSEAEFLFPKVDFSSISLKRVKVSQANQSNTEGKI</sequence>
<gene>
    <name evidence="9" type="ORF">VSU01S_32160</name>
</gene>
<keyword evidence="2 5" id="KW-0812">Transmembrane</keyword>
<evidence type="ECO:0000313" key="9">
    <source>
        <dbReference type="EMBL" id="GEM80971.1"/>
    </source>
</evidence>
<dbReference type="Pfam" id="PF11846">
    <property type="entry name" value="Wzy_C_2"/>
    <property type="match status" value="1"/>
</dbReference>
<keyword evidence="9" id="KW-0436">Ligase</keyword>
<dbReference type="Pfam" id="PF04932">
    <property type="entry name" value="Wzy_C"/>
    <property type="match status" value="1"/>
</dbReference>
<evidence type="ECO:0000256" key="2">
    <source>
        <dbReference type="ARBA" id="ARBA00022692"/>
    </source>
</evidence>
<accession>A0A511QUD8</accession>
<feature type="transmembrane region" description="Helical" evidence="5">
    <location>
        <begin position="79"/>
        <end position="99"/>
    </location>
</feature>
<dbReference type="Pfam" id="PF15864">
    <property type="entry name" value="PglL_A"/>
    <property type="match status" value="1"/>
</dbReference>
<protein>
    <submittedName>
        <fullName evidence="9">Ligase</fullName>
    </submittedName>
</protein>
<feature type="transmembrane region" description="Helical" evidence="5">
    <location>
        <begin position="212"/>
        <end position="231"/>
    </location>
</feature>
<feature type="transmembrane region" description="Helical" evidence="5">
    <location>
        <begin position="52"/>
        <end position="72"/>
    </location>
</feature>
<name>A0A511QUD8_9VIBR</name>
<feature type="transmembrane region" description="Helical" evidence="5">
    <location>
        <begin position="237"/>
        <end position="254"/>
    </location>
</feature>
<feature type="domain" description="O-antigen ligase-related" evidence="6">
    <location>
        <begin position="223"/>
        <end position="367"/>
    </location>
</feature>
<keyword evidence="4 5" id="KW-0472">Membrane</keyword>
<evidence type="ECO:0000259" key="8">
    <source>
        <dbReference type="Pfam" id="PF15864"/>
    </source>
</evidence>
<organism evidence="9 10">
    <name type="scientific">Vibrio superstes NBRC 103154</name>
    <dbReference type="NCBI Taxonomy" id="1219062"/>
    <lineage>
        <taxon>Bacteria</taxon>
        <taxon>Pseudomonadati</taxon>
        <taxon>Pseudomonadota</taxon>
        <taxon>Gammaproteobacteria</taxon>
        <taxon>Vibrionales</taxon>
        <taxon>Vibrionaceae</taxon>
        <taxon>Vibrio</taxon>
    </lineage>
</organism>
<dbReference type="InterPro" id="IPR051533">
    <property type="entry name" value="WaaL-like"/>
</dbReference>
<feature type="transmembrane region" description="Helical" evidence="5">
    <location>
        <begin position="353"/>
        <end position="377"/>
    </location>
</feature>
<feature type="transmembrane region" description="Helical" evidence="5">
    <location>
        <begin position="137"/>
        <end position="158"/>
    </location>
</feature>
<feature type="transmembrane region" description="Helical" evidence="5">
    <location>
        <begin position="261"/>
        <end position="280"/>
    </location>
</feature>
<dbReference type="PANTHER" id="PTHR37422">
    <property type="entry name" value="TEICHURONIC ACID BIOSYNTHESIS PROTEIN TUAE"/>
    <property type="match status" value="1"/>
</dbReference>
<evidence type="ECO:0000256" key="4">
    <source>
        <dbReference type="ARBA" id="ARBA00023136"/>
    </source>
</evidence>
<dbReference type="RefSeq" id="WP_119011432.1">
    <property type="nucleotide sequence ID" value="NZ_BJXK01000015.1"/>
</dbReference>
<keyword evidence="10" id="KW-1185">Reference proteome</keyword>
<dbReference type="EMBL" id="BJXK01000015">
    <property type="protein sequence ID" value="GEM80971.1"/>
    <property type="molecule type" value="Genomic_DNA"/>
</dbReference>
<dbReference type="Proteomes" id="UP000321113">
    <property type="component" value="Unassembled WGS sequence"/>
</dbReference>
<dbReference type="PANTHER" id="PTHR37422:SF21">
    <property type="entry name" value="EXOQ-LIKE PROTEIN"/>
    <property type="match status" value="1"/>
</dbReference>
<dbReference type="InterPro" id="IPR007016">
    <property type="entry name" value="O-antigen_ligase-rel_domated"/>
</dbReference>
<evidence type="ECO:0000313" key="10">
    <source>
        <dbReference type="Proteomes" id="UP000321113"/>
    </source>
</evidence>
<feature type="transmembrane region" description="Helical" evidence="5">
    <location>
        <begin position="444"/>
        <end position="463"/>
    </location>
</feature>
<comment type="caution">
    <text evidence="9">The sequence shown here is derived from an EMBL/GenBank/DDBJ whole genome shotgun (WGS) entry which is preliminary data.</text>
</comment>
<feature type="transmembrane region" description="Helical" evidence="5">
    <location>
        <begin position="24"/>
        <end position="40"/>
    </location>
</feature>
<dbReference type="GO" id="GO:0016020">
    <property type="term" value="C:membrane"/>
    <property type="evidence" value="ECO:0007669"/>
    <property type="project" value="UniProtKB-SubCell"/>
</dbReference>
<dbReference type="OrthoDB" id="5596698at2"/>